<dbReference type="FunFam" id="1.10.10.10:FF:000001">
    <property type="entry name" value="LysR family transcriptional regulator"/>
    <property type="match status" value="1"/>
</dbReference>
<dbReference type="EMBL" id="JACHIO010000001">
    <property type="protein sequence ID" value="MBB5061847.1"/>
    <property type="molecule type" value="Genomic_DNA"/>
</dbReference>
<name>A0A7W8E7K8_9BACT</name>
<evidence type="ECO:0000313" key="7">
    <source>
        <dbReference type="Proteomes" id="UP000584867"/>
    </source>
</evidence>
<feature type="domain" description="HTH lysR-type" evidence="5">
    <location>
        <begin position="1"/>
        <end position="58"/>
    </location>
</feature>
<protein>
    <submittedName>
        <fullName evidence="6">DNA-binding transcriptional LysR family regulator</fullName>
    </submittedName>
</protein>
<keyword evidence="2" id="KW-0805">Transcription regulation</keyword>
<evidence type="ECO:0000313" key="6">
    <source>
        <dbReference type="EMBL" id="MBB5061847.1"/>
    </source>
</evidence>
<dbReference type="Pfam" id="PF00126">
    <property type="entry name" value="HTH_1"/>
    <property type="match status" value="1"/>
</dbReference>
<proteinExistence type="inferred from homology"/>
<dbReference type="SUPFAM" id="SSF53850">
    <property type="entry name" value="Periplasmic binding protein-like II"/>
    <property type="match status" value="1"/>
</dbReference>
<keyword evidence="4" id="KW-0804">Transcription</keyword>
<dbReference type="CDD" id="cd05466">
    <property type="entry name" value="PBP2_LTTR_substrate"/>
    <property type="match status" value="1"/>
</dbReference>
<dbReference type="Gene3D" id="1.10.10.10">
    <property type="entry name" value="Winged helix-like DNA-binding domain superfamily/Winged helix DNA-binding domain"/>
    <property type="match status" value="1"/>
</dbReference>
<dbReference type="InterPro" id="IPR036388">
    <property type="entry name" value="WH-like_DNA-bd_sf"/>
</dbReference>
<dbReference type="GO" id="GO:0003700">
    <property type="term" value="F:DNA-binding transcription factor activity"/>
    <property type="evidence" value="ECO:0007669"/>
    <property type="project" value="InterPro"/>
</dbReference>
<evidence type="ECO:0000256" key="1">
    <source>
        <dbReference type="ARBA" id="ARBA00009437"/>
    </source>
</evidence>
<evidence type="ECO:0000259" key="5">
    <source>
        <dbReference type="PROSITE" id="PS50931"/>
    </source>
</evidence>
<dbReference type="AlphaFoldDB" id="A0A7W8E7K8"/>
<evidence type="ECO:0000256" key="2">
    <source>
        <dbReference type="ARBA" id="ARBA00023015"/>
    </source>
</evidence>
<accession>A0A7W8E7K8</accession>
<evidence type="ECO:0000256" key="3">
    <source>
        <dbReference type="ARBA" id="ARBA00023125"/>
    </source>
</evidence>
<dbReference type="Pfam" id="PF03466">
    <property type="entry name" value="LysR_substrate"/>
    <property type="match status" value="1"/>
</dbReference>
<gene>
    <name evidence="6" type="ORF">HDF15_000172</name>
</gene>
<dbReference type="InterPro" id="IPR000847">
    <property type="entry name" value="LysR_HTH_N"/>
</dbReference>
<dbReference type="InterPro" id="IPR050950">
    <property type="entry name" value="HTH-type_LysR_regulators"/>
</dbReference>
<organism evidence="6 7">
    <name type="scientific">Granulicella mallensis</name>
    <dbReference type="NCBI Taxonomy" id="940614"/>
    <lineage>
        <taxon>Bacteria</taxon>
        <taxon>Pseudomonadati</taxon>
        <taxon>Acidobacteriota</taxon>
        <taxon>Terriglobia</taxon>
        <taxon>Terriglobales</taxon>
        <taxon>Acidobacteriaceae</taxon>
        <taxon>Granulicella</taxon>
    </lineage>
</organism>
<dbReference type="GO" id="GO:0005829">
    <property type="term" value="C:cytosol"/>
    <property type="evidence" value="ECO:0007669"/>
    <property type="project" value="TreeGrafter"/>
</dbReference>
<comment type="caution">
    <text evidence="6">The sequence shown here is derived from an EMBL/GenBank/DDBJ whole genome shotgun (WGS) entry which is preliminary data.</text>
</comment>
<comment type="similarity">
    <text evidence="1">Belongs to the LysR transcriptional regulatory family.</text>
</comment>
<evidence type="ECO:0000256" key="4">
    <source>
        <dbReference type="ARBA" id="ARBA00023163"/>
    </source>
</evidence>
<dbReference type="InterPro" id="IPR036390">
    <property type="entry name" value="WH_DNA-bd_sf"/>
</dbReference>
<dbReference type="SUPFAM" id="SSF46785">
    <property type="entry name" value="Winged helix' DNA-binding domain"/>
    <property type="match status" value="1"/>
</dbReference>
<dbReference type="Proteomes" id="UP000584867">
    <property type="component" value="Unassembled WGS sequence"/>
</dbReference>
<dbReference type="PANTHER" id="PTHR30419">
    <property type="entry name" value="HTH-TYPE TRANSCRIPTIONAL REGULATOR YBHD"/>
    <property type="match status" value="1"/>
</dbReference>
<dbReference type="RefSeq" id="WP_184252385.1">
    <property type="nucleotide sequence ID" value="NZ_JACHIO010000001.1"/>
</dbReference>
<keyword evidence="3 6" id="KW-0238">DNA-binding</keyword>
<dbReference type="InterPro" id="IPR005119">
    <property type="entry name" value="LysR_subst-bd"/>
</dbReference>
<dbReference type="PROSITE" id="PS50931">
    <property type="entry name" value="HTH_LYSR"/>
    <property type="match status" value="1"/>
</dbReference>
<dbReference type="PRINTS" id="PR00039">
    <property type="entry name" value="HTHLYSR"/>
</dbReference>
<reference evidence="6 7" key="1">
    <citation type="submission" date="2020-08" db="EMBL/GenBank/DDBJ databases">
        <title>Genomic Encyclopedia of Type Strains, Phase IV (KMG-V): Genome sequencing to study the core and pangenomes of soil and plant-associated prokaryotes.</title>
        <authorList>
            <person name="Whitman W."/>
        </authorList>
    </citation>
    <scope>NUCLEOTIDE SEQUENCE [LARGE SCALE GENOMIC DNA]</scope>
    <source>
        <strain evidence="6 7">X5P3</strain>
    </source>
</reference>
<sequence>MEIRHLQHFIALAEEGKFTTAAQRMNIVQSGLSMSIKELEQELGSQLVTRTTRKVSLTAAGELFLEHARGCLSLLNDGVQAVRSQDGVVRGRLHLGILQSLTPYVQLAALLQRFHSSYPEVEFAVRALSTEAVPALVRSGYIDLSFQAIIGKEQWPGVRVIPYAQDSLVAICSSKHALARKSSVQLEVLSQESFVDLTPERALRKLVDQIFTQHHLPRASVYQVSDIETQLYFVAHGLGVAIVPSALARSSTASHRLHTLRILSQAPKLPKWRIAILTRPRRNDIPGKTTVELFLETLAELSRKTKTTGETEGAAG</sequence>
<dbReference type="GO" id="GO:0003677">
    <property type="term" value="F:DNA binding"/>
    <property type="evidence" value="ECO:0007669"/>
    <property type="project" value="UniProtKB-KW"/>
</dbReference>
<dbReference type="Gene3D" id="3.40.190.290">
    <property type="match status" value="1"/>
</dbReference>